<evidence type="ECO:0000256" key="12">
    <source>
        <dbReference type="SAM" id="Coils"/>
    </source>
</evidence>
<keyword evidence="12" id="KW-0175">Coiled coil</keyword>
<dbReference type="PANTHER" id="PTHR45528">
    <property type="entry name" value="SENSOR HISTIDINE KINASE CPXA"/>
    <property type="match status" value="1"/>
</dbReference>
<reference evidence="14 15" key="1">
    <citation type="journal article" date="2020" name="Cell Host Microbe">
        <title>Functional and Genomic Variation between Human-Derived Isolates of Lachnospiraceae Reveals Inter- and Intra-Species Diversity.</title>
        <authorList>
            <person name="Sorbara M.T."/>
            <person name="Littmann E.R."/>
            <person name="Fontana E."/>
            <person name="Moody T.U."/>
            <person name="Kohout C.E."/>
            <person name="Gjonbalaj M."/>
            <person name="Eaton V."/>
            <person name="Seok R."/>
            <person name="Leiner I.M."/>
            <person name="Pamer E.G."/>
        </authorList>
    </citation>
    <scope>NUCLEOTIDE SEQUENCE [LARGE SCALE GENOMIC DNA]</scope>
    <source>
        <strain evidence="14 15">MSK.1.17</strain>
    </source>
</reference>
<dbReference type="EC" id="2.7.13.3" evidence="3"/>
<evidence type="ECO:0000259" key="13">
    <source>
        <dbReference type="PROSITE" id="PS50109"/>
    </source>
</evidence>
<dbReference type="SMART" id="SM00387">
    <property type="entry name" value="HATPase_c"/>
    <property type="match status" value="1"/>
</dbReference>
<evidence type="ECO:0000256" key="6">
    <source>
        <dbReference type="ARBA" id="ARBA00022679"/>
    </source>
</evidence>
<evidence type="ECO:0000256" key="11">
    <source>
        <dbReference type="ARBA" id="ARBA00023136"/>
    </source>
</evidence>
<dbReference type="Pfam" id="PF02518">
    <property type="entry name" value="HATPase_c"/>
    <property type="match status" value="1"/>
</dbReference>
<dbReference type="PANTHER" id="PTHR45528:SF1">
    <property type="entry name" value="SENSOR HISTIDINE KINASE CPXA"/>
    <property type="match status" value="1"/>
</dbReference>
<feature type="coiled-coil region" evidence="12">
    <location>
        <begin position="42"/>
        <end position="69"/>
    </location>
</feature>
<dbReference type="Gene3D" id="3.30.565.10">
    <property type="entry name" value="Histidine kinase-like ATPase, C-terminal domain"/>
    <property type="match status" value="1"/>
</dbReference>
<evidence type="ECO:0000256" key="1">
    <source>
        <dbReference type="ARBA" id="ARBA00000085"/>
    </source>
</evidence>
<dbReference type="InterPro" id="IPR003594">
    <property type="entry name" value="HATPase_dom"/>
</dbReference>
<evidence type="ECO:0000256" key="5">
    <source>
        <dbReference type="ARBA" id="ARBA00022553"/>
    </source>
</evidence>
<proteinExistence type="predicted"/>
<evidence type="ECO:0000256" key="9">
    <source>
        <dbReference type="ARBA" id="ARBA00022840"/>
    </source>
</evidence>
<dbReference type="InterPro" id="IPR036097">
    <property type="entry name" value="HisK_dim/P_sf"/>
</dbReference>
<dbReference type="PROSITE" id="PS50109">
    <property type="entry name" value="HIS_KIN"/>
    <property type="match status" value="1"/>
</dbReference>
<evidence type="ECO:0000256" key="8">
    <source>
        <dbReference type="ARBA" id="ARBA00022777"/>
    </source>
</evidence>
<protein>
    <recommendedName>
        <fullName evidence="3">histidine kinase</fullName>
        <ecNumber evidence="3">2.7.13.3</ecNumber>
    </recommendedName>
</protein>
<dbReference type="GO" id="GO:0016301">
    <property type="term" value="F:kinase activity"/>
    <property type="evidence" value="ECO:0007669"/>
    <property type="project" value="UniProtKB-KW"/>
</dbReference>
<comment type="subcellular location">
    <subcellularLocation>
        <location evidence="2">Cell membrane</location>
        <topology evidence="2">Multi-pass membrane protein</topology>
    </subcellularLocation>
</comment>
<keyword evidence="9" id="KW-0067">ATP-binding</keyword>
<sequence>MLYAIIWLAVLKIDVRQLIRFAGDVRQERYQTQAHLSRSDEIRDLYEELYKMKEELRILNNMKEELLQSVTHNLKMPVSVIYLTAECMKDGLYMEVDLESSCDKIMEMSNQLSLQIETLMAINRNHYLMQAGDAGDECCNLKPMIEQQLSELEDMFAKKGIHCRAELYNVQFTGSARQWQCVIQNLMENALRHADSSIEIQLHRTSLSVINDGEPVEKDILDTIFQPYVFGTKGKSGLGLALVDSILKLNGYATQVKNLEKGVMFKITKTLQKE</sequence>
<keyword evidence="4" id="KW-1003">Cell membrane</keyword>
<keyword evidence="15" id="KW-1185">Reference proteome</keyword>
<dbReference type="Proteomes" id="UP000669239">
    <property type="component" value="Unassembled WGS sequence"/>
</dbReference>
<keyword evidence="8 14" id="KW-0418">Kinase</keyword>
<organism evidence="14 15">
    <name type="scientific">Enterocloster aldenensis</name>
    <dbReference type="NCBI Taxonomy" id="358742"/>
    <lineage>
        <taxon>Bacteria</taxon>
        <taxon>Bacillati</taxon>
        <taxon>Bacillota</taxon>
        <taxon>Clostridia</taxon>
        <taxon>Lachnospirales</taxon>
        <taxon>Lachnospiraceae</taxon>
        <taxon>Enterocloster</taxon>
    </lineage>
</organism>
<evidence type="ECO:0000256" key="4">
    <source>
        <dbReference type="ARBA" id="ARBA00022475"/>
    </source>
</evidence>
<evidence type="ECO:0000313" key="14">
    <source>
        <dbReference type="EMBL" id="NSJ52546.1"/>
    </source>
</evidence>
<evidence type="ECO:0000313" key="15">
    <source>
        <dbReference type="Proteomes" id="UP000669239"/>
    </source>
</evidence>
<dbReference type="SUPFAM" id="SSF47384">
    <property type="entry name" value="Homodimeric domain of signal transducing histidine kinase"/>
    <property type="match status" value="1"/>
</dbReference>
<dbReference type="CDD" id="cd00075">
    <property type="entry name" value="HATPase"/>
    <property type="match status" value="1"/>
</dbReference>
<keyword evidence="5" id="KW-0597">Phosphoprotein</keyword>
<dbReference type="SUPFAM" id="SSF55874">
    <property type="entry name" value="ATPase domain of HSP90 chaperone/DNA topoisomerase II/histidine kinase"/>
    <property type="match status" value="1"/>
</dbReference>
<dbReference type="InterPro" id="IPR036890">
    <property type="entry name" value="HATPase_C_sf"/>
</dbReference>
<dbReference type="Gene3D" id="1.10.287.130">
    <property type="match status" value="1"/>
</dbReference>
<comment type="caution">
    <text evidence="14">The sequence shown here is derived from an EMBL/GenBank/DDBJ whole genome shotgun (WGS) entry which is preliminary data.</text>
</comment>
<dbReference type="InterPro" id="IPR050398">
    <property type="entry name" value="HssS/ArlS-like"/>
</dbReference>
<feature type="domain" description="Histidine kinase" evidence="13">
    <location>
        <begin position="69"/>
        <end position="273"/>
    </location>
</feature>
<comment type="catalytic activity">
    <reaction evidence="1">
        <text>ATP + protein L-histidine = ADP + protein N-phospho-L-histidine.</text>
        <dbReference type="EC" id="2.7.13.3"/>
    </reaction>
</comment>
<keyword evidence="7" id="KW-0547">Nucleotide-binding</keyword>
<keyword evidence="6" id="KW-0808">Transferase</keyword>
<accession>A0ABX2HSR5</accession>
<evidence type="ECO:0000256" key="2">
    <source>
        <dbReference type="ARBA" id="ARBA00004651"/>
    </source>
</evidence>
<evidence type="ECO:0000256" key="10">
    <source>
        <dbReference type="ARBA" id="ARBA00023012"/>
    </source>
</evidence>
<name>A0ABX2HSR5_9FIRM</name>
<dbReference type="EMBL" id="JAAITT010000080">
    <property type="protein sequence ID" value="NSJ52546.1"/>
    <property type="molecule type" value="Genomic_DNA"/>
</dbReference>
<keyword evidence="11" id="KW-0472">Membrane</keyword>
<keyword evidence="10" id="KW-0902">Two-component regulatory system</keyword>
<gene>
    <name evidence="14" type="ORF">G5B36_28285</name>
</gene>
<evidence type="ECO:0000256" key="7">
    <source>
        <dbReference type="ARBA" id="ARBA00022741"/>
    </source>
</evidence>
<dbReference type="InterPro" id="IPR005467">
    <property type="entry name" value="His_kinase_dom"/>
</dbReference>
<evidence type="ECO:0000256" key="3">
    <source>
        <dbReference type="ARBA" id="ARBA00012438"/>
    </source>
</evidence>